<name>A0A183MGT9_9TREM</name>
<gene>
    <name evidence="1" type="ORF">SMRZ_LOCUS15264</name>
</gene>
<proteinExistence type="predicted"/>
<organism evidence="1 2">
    <name type="scientific">Schistosoma margrebowiei</name>
    <dbReference type="NCBI Taxonomy" id="48269"/>
    <lineage>
        <taxon>Eukaryota</taxon>
        <taxon>Metazoa</taxon>
        <taxon>Spiralia</taxon>
        <taxon>Lophotrochozoa</taxon>
        <taxon>Platyhelminthes</taxon>
        <taxon>Trematoda</taxon>
        <taxon>Digenea</taxon>
        <taxon>Strigeidida</taxon>
        <taxon>Schistosomatoidea</taxon>
        <taxon>Schistosomatidae</taxon>
        <taxon>Schistosoma</taxon>
    </lineage>
</organism>
<evidence type="ECO:0000313" key="3">
    <source>
        <dbReference type="WBParaSite" id="SMRG1_1470.1"/>
    </source>
</evidence>
<dbReference type="OrthoDB" id="6255835at2759"/>
<dbReference type="Proteomes" id="UP000050790">
    <property type="component" value="Unassembled WGS sequence"/>
</dbReference>
<reference evidence="1 2" key="1">
    <citation type="submission" date="2018-11" db="EMBL/GenBank/DDBJ databases">
        <authorList>
            <consortium name="Pathogen Informatics"/>
        </authorList>
    </citation>
    <scope>NUCLEOTIDE SEQUENCE [LARGE SCALE GENOMIC DNA]</scope>
    <source>
        <strain evidence="1 2">Zambia</strain>
    </source>
</reference>
<evidence type="ECO:0000313" key="2">
    <source>
        <dbReference type="Proteomes" id="UP000277204"/>
    </source>
</evidence>
<sequence length="344" mass="40819">MMNESRISSRTSQQNKKLCHHFNEIRKDYSIHDLTDDDDGDDHNYYSHHTISYLDDESTSKPIHTNSFRKSNFSHFLLHKALNLSKKLKYYIMHSITLFHEDLYGLSWSEAHDRLQSTYGISIETNVNISSKNGRTLRHFSTSVLPNDCTTITTNTTTTNTDANTTPMNRMSRRYSLQKHSRLYQLDKPYYIQCKFIEPNITLYDNTISTTNNPMCINHDLKKNNLPKISFIKIKNQYPIDTINKQFIINDDPLLMNHCCHSNNNDLNPSKFKENNKHRIEYKDLKHIETTNNVLNYHHHRDYQPFKDIKHRLMHLKERRRKTSMELEVLSNDNNRRTHKSLSN</sequence>
<dbReference type="EMBL" id="UZAI01016904">
    <property type="protein sequence ID" value="VDP17837.1"/>
    <property type="molecule type" value="Genomic_DNA"/>
</dbReference>
<protein>
    <submittedName>
        <fullName evidence="3">Fork-head domain-containing protein</fullName>
    </submittedName>
</protein>
<dbReference type="WBParaSite" id="SMRG1_1470.1">
    <property type="protein sequence ID" value="SMRG1_1470.1"/>
    <property type="gene ID" value="SMRG1_1470"/>
</dbReference>
<accession>A0A183MGT9</accession>
<dbReference type="AlphaFoldDB" id="A0A183MGT9"/>
<evidence type="ECO:0000313" key="1">
    <source>
        <dbReference type="EMBL" id="VDP17837.1"/>
    </source>
</evidence>
<reference evidence="3" key="2">
    <citation type="submission" date="2023-11" db="UniProtKB">
        <authorList>
            <consortium name="WormBaseParasite"/>
        </authorList>
    </citation>
    <scope>IDENTIFICATION</scope>
</reference>
<dbReference type="Proteomes" id="UP000277204">
    <property type="component" value="Unassembled WGS sequence"/>
</dbReference>
<keyword evidence="2" id="KW-1185">Reference proteome</keyword>